<comment type="similarity">
    <text evidence="1 4">Belongs to the D-isomer specific 2-hydroxyacid dehydrogenase family.</text>
</comment>
<protein>
    <submittedName>
        <fullName evidence="7">D-2-hydroxyacid dehydrogenase</fullName>
    </submittedName>
</protein>
<dbReference type="SUPFAM" id="SSF52283">
    <property type="entry name" value="Formate/glycerate dehydrogenase catalytic domain-like"/>
    <property type="match status" value="1"/>
</dbReference>
<dbReference type="RefSeq" id="WP_248942266.1">
    <property type="nucleotide sequence ID" value="NZ_JAKIKS010000111.1"/>
</dbReference>
<keyword evidence="2 4" id="KW-0560">Oxidoreductase</keyword>
<dbReference type="InterPro" id="IPR036291">
    <property type="entry name" value="NAD(P)-bd_dom_sf"/>
</dbReference>
<evidence type="ECO:0000256" key="2">
    <source>
        <dbReference type="ARBA" id="ARBA00023002"/>
    </source>
</evidence>
<dbReference type="PROSITE" id="PS00671">
    <property type="entry name" value="D_2_HYDROXYACID_DH_3"/>
    <property type="match status" value="1"/>
</dbReference>
<keyword evidence="8" id="KW-1185">Reference proteome</keyword>
<dbReference type="InterPro" id="IPR050418">
    <property type="entry name" value="D-iso_2-hydroxyacid_DH_PdxB"/>
</dbReference>
<dbReference type="EMBL" id="JAKIKS010000111">
    <property type="protein sequence ID" value="MCL1126857.1"/>
    <property type="molecule type" value="Genomic_DNA"/>
</dbReference>
<evidence type="ECO:0000313" key="8">
    <source>
        <dbReference type="Proteomes" id="UP001203423"/>
    </source>
</evidence>
<dbReference type="InterPro" id="IPR006139">
    <property type="entry name" value="D-isomer_2_OHA_DH_cat_dom"/>
</dbReference>
<reference evidence="7 8" key="1">
    <citation type="submission" date="2022-01" db="EMBL/GenBank/DDBJ databases">
        <title>Whole genome-based taxonomy of the Shewanellaceae.</title>
        <authorList>
            <person name="Martin-Rodriguez A.J."/>
        </authorList>
    </citation>
    <scope>NUCLEOTIDE SEQUENCE [LARGE SCALE GENOMIC DNA]</scope>
    <source>
        <strain evidence="7 8">DSM 17177</strain>
    </source>
</reference>
<feature type="domain" description="D-isomer specific 2-hydroxyacid dehydrogenase NAD-binding" evidence="6">
    <location>
        <begin position="107"/>
        <end position="286"/>
    </location>
</feature>
<evidence type="ECO:0000256" key="4">
    <source>
        <dbReference type="RuleBase" id="RU003719"/>
    </source>
</evidence>
<evidence type="ECO:0000256" key="1">
    <source>
        <dbReference type="ARBA" id="ARBA00005854"/>
    </source>
</evidence>
<comment type="caution">
    <text evidence="7">The sequence shown here is derived from an EMBL/GenBank/DDBJ whole genome shotgun (WGS) entry which is preliminary data.</text>
</comment>
<dbReference type="InterPro" id="IPR006140">
    <property type="entry name" value="D-isomer_DH_NAD-bd"/>
</dbReference>
<dbReference type="PANTHER" id="PTHR43761">
    <property type="entry name" value="D-ISOMER SPECIFIC 2-HYDROXYACID DEHYDROGENASE FAMILY PROTEIN (AFU_ORTHOLOGUE AFUA_1G13630)"/>
    <property type="match status" value="1"/>
</dbReference>
<dbReference type="CDD" id="cd12162">
    <property type="entry name" value="2-Hacid_dh_4"/>
    <property type="match status" value="1"/>
</dbReference>
<keyword evidence="3" id="KW-0520">NAD</keyword>
<dbReference type="Proteomes" id="UP001203423">
    <property type="component" value="Unassembled WGS sequence"/>
</dbReference>
<dbReference type="SUPFAM" id="SSF51735">
    <property type="entry name" value="NAD(P)-binding Rossmann-fold domains"/>
    <property type="match status" value="1"/>
</dbReference>
<evidence type="ECO:0000313" key="7">
    <source>
        <dbReference type="EMBL" id="MCL1126857.1"/>
    </source>
</evidence>
<evidence type="ECO:0000256" key="3">
    <source>
        <dbReference type="ARBA" id="ARBA00023027"/>
    </source>
</evidence>
<proteinExistence type="inferred from homology"/>
<accession>A0ABT0LGL8</accession>
<dbReference type="PROSITE" id="PS00670">
    <property type="entry name" value="D_2_HYDROXYACID_DH_2"/>
    <property type="match status" value="1"/>
</dbReference>
<name>A0ABT0LGL8_9GAMM</name>
<feature type="domain" description="D-isomer specific 2-hydroxyacid dehydrogenase catalytic" evidence="5">
    <location>
        <begin position="17"/>
        <end position="317"/>
    </location>
</feature>
<sequence>MKIVILDTFTLNAGDLSWQALSELGELICYDRTLADEVVSRTKDADVILTNKVILSAEILSQLPQLNYIGVLATGTNIVDLDAASAGGIVVTNAPNYASDSVAQMVFAHILNYTQQVAVHAQSVKNNAWSTCPDFSFTLSPLHSLRHKVLGLIGYGDIGRKVAKIGLAFGMKVVVNTRQRLIDLPNGISWQTQDEIWANADFLSLHCPLTEATKQLINTASLVKMRSSTVLVNTSRGELIDEIALANALKQGQLAFAGLDVLSIEPPSLDHPFFKLKNICISPHNAWATVEARQRLLDIVVSNLISYVEGPEVLNRVV</sequence>
<evidence type="ECO:0000259" key="6">
    <source>
        <dbReference type="Pfam" id="PF02826"/>
    </source>
</evidence>
<organism evidence="7 8">
    <name type="scientific">Shewanella surugensis</name>
    <dbReference type="NCBI Taxonomy" id="212020"/>
    <lineage>
        <taxon>Bacteria</taxon>
        <taxon>Pseudomonadati</taxon>
        <taxon>Pseudomonadota</taxon>
        <taxon>Gammaproteobacteria</taxon>
        <taxon>Alteromonadales</taxon>
        <taxon>Shewanellaceae</taxon>
        <taxon>Shewanella</taxon>
    </lineage>
</organism>
<gene>
    <name evidence="7" type="ORF">L2764_20815</name>
</gene>
<dbReference type="Gene3D" id="3.40.50.720">
    <property type="entry name" value="NAD(P)-binding Rossmann-like Domain"/>
    <property type="match status" value="2"/>
</dbReference>
<dbReference type="PANTHER" id="PTHR43761:SF1">
    <property type="entry name" value="D-ISOMER SPECIFIC 2-HYDROXYACID DEHYDROGENASE CATALYTIC DOMAIN-CONTAINING PROTEIN-RELATED"/>
    <property type="match status" value="1"/>
</dbReference>
<dbReference type="Pfam" id="PF02826">
    <property type="entry name" value="2-Hacid_dh_C"/>
    <property type="match status" value="1"/>
</dbReference>
<evidence type="ECO:0000259" key="5">
    <source>
        <dbReference type="Pfam" id="PF00389"/>
    </source>
</evidence>
<dbReference type="InterPro" id="IPR029753">
    <property type="entry name" value="D-isomer_DH_CS"/>
</dbReference>
<dbReference type="Pfam" id="PF00389">
    <property type="entry name" value="2-Hacid_dh"/>
    <property type="match status" value="1"/>
</dbReference>